<dbReference type="EMBL" id="JAFBBO010000001">
    <property type="protein sequence ID" value="MBM7479587.1"/>
    <property type="molecule type" value="Genomic_DNA"/>
</dbReference>
<feature type="region of interest" description="Disordered" evidence="6">
    <location>
        <begin position="332"/>
        <end position="364"/>
    </location>
</feature>
<dbReference type="GO" id="GO:0005524">
    <property type="term" value="F:ATP binding"/>
    <property type="evidence" value="ECO:0007669"/>
    <property type="project" value="UniProtKB-KW"/>
</dbReference>
<dbReference type="InterPro" id="IPR017871">
    <property type="entry name" value="ABC_transporter-like_CS"/>
</dbReference>
<feature type="domain" description="ABC transporter" evidence="7">
    <location>
        <begin position="29"/>
        <end position="252"/>
    </location>
</feature>
<evidence type="ECO:0000256" key="2">
    <source>
        <dbReference type="ARBA" id="ARBA00022448"/>
    </source>
</evidence>
<dbReference type="PANTHER" id="PTHR42711">
    <property type="entry name" value="ABC TRANSPORTER ATP-BINDING PROTEIN"/>
    <property type="match status" value="1"/>
</dbReference>
<dbReference type="InterPro" id="IPR027417">
    <property type="entry name" value="P-loop_NTPase"/>
</dbReference>
<dbReference type="Pfam" id="PF00005">
    <property type="entry name" value="ABC_tran"/>
    <property type="match status" value="1"/>
</dbReference>
<comment type="caution">
    <text evidence="8">The sequence shown here is derived from an EMBL/GenBank/DDBJ whole genome shotgun (WGS) entry which is preliminary data.</text>
</comment>
<comment type="subcellular location">
    <subcellularLocation>
        <location evidence="1">Cell membrane</location>
        <topology evidence="1">Peripheral membrane protein</topology>
    </subcellularLocation>
</comment>
<sequence length="364" mass="37916">MTTQHSAASPGRAAAATRGGQAVPHGSLVSAQHVTRRFGDVVALDDVTLEVGAGELVGLLGPNGAGKSTLLSLVSGQRKPDSGVVRLFGGDPRDAPSRQGLGLTPQETGLPATLKVREVVDFVGKHYANPVPTGQLLEQFGLSDLAGRQTGAMSGGQKRRLAVALSLVGRPRVVLLDEPTTGLDVSARQALWAAIREYHANGGTVLLTSHYLEEVQALAQRVVVIDRGVVKADDTLDAILRRVGLRRVVVRSAADLGADLPGVVRSERTADTGSAGDTGAARAGASGTWRYELYTADADELVRTLVTSGLPFHGLEIRGASLEEAFEQMVSHATTTDHGEAGTPTGATPSGIPDHQTSEEESAR</sequence>
<evidence type="ECO:0000259" key="7">
    <source>
        <dbReference type="PROSITE" id="PS50893"/>
    </source>
</evidence>
<evidence type="ECO:0000313" key="8">
    <source>
        <dbReference type="EMBL" id="MBM7479587.1"/>
    </source>
</evidence>
<evidence type="ECO:0000256" key="6">
    <source>
        <dbReference type="SAM" id="MobiDB-lite"/>
    </source>
</evidence>
<proteinExistence type="predicted"/>
<dbReference type="PANTHER" id="PTHR42711:SF17">
    <property type="entry name" value="ABC TRANSPORTER ATP-BINDING PROTEIN"/>
    <property type="match status" value="1"/>
</dbReference>
<evidence type="ECO:0000256" key="4">
    <source>
        <dbReference type="ARBA" id="ARBA00022840"/>
    </source>
</evidence>
<evidence type="ECO:0000256" key="3">
    <source>
        <dbReference type="ARBA" id="ARBA00022741"/>
    </source>
</evidence>
<reference evidence="8 9" key="1">
    <citation type="submission" date="2021-01" db="EMBL/GenBank/DDBJ databases">
        <title>Sequencing the genomes of 1000 actinobacteria strains.</title>
        <authorList>
            <person name="Klenk H.-P."/>
        </authorList>
    </citation>
    <scope>NUCLEOTIDE SEQUENCE [LARGE SCALE GENOMIC DNA]</scope>
    <source>
        <strain evidence="8 9">DSM 46000</strain>
    </source>
</reference>
<dbReference type="SUPFAM" id="SSF52540">
    <property type="entry name" value="P-loop containing nucleoside triphosphate hydrolases"/>
    <property type="match status" value="1"/>
</dbReference>
<dbReference type="CDD" id="cd03230">
    <property type="entry name" value="ABC_DR_subfamily_A"/>
    <property type="match status" value="1"/>
</dbReference>
<feature type="compositionally biased region" description="Low complexity" evidence="6">
    <location>
        <begin position="1"/>
        <end position="22"/>
    </location>
</feature>
<accession>A0ABS2LGW3</accession>
<keyword evidence="3" id="KW-0547">Nucleotide-binding</keyword>
<dbReference type="PROSITE" id="PS50893">
    <property type="entry name" value="ABC_TRANSPORTER_2"/>
    <property type="match status" value="1"/>
</dbReference>
<dbReference type="SMART" id="SM00382">
    <property type="entry name" value="AAA"/>
    <property type="match status" value="1"/>
</dbReference>
<keyword evidence="5" id="KW-0046">Antibiotic resistance</keyword>
<dbReference type="InterPro" id="IPR050763">
    <property type="entry name" value="ABC_transporter_ATP-binding"/>
</dbReference>
<evidence type="ECO:0000256" key="5">
    <source>
        <dbReference type="ARBA" id="ARBA00023251"/>
    </source>
</evidence>
<evidence type="ECO:0000313" key="9">
    <source>
        <dbReference type="Proteomes" id="UP000698059"/>
    </source>
</evidence>
<keyword evidence="9" id="KW-1185">Reference proteome</keyword>
<dbReference type="InterPro" id="IPR003439">
    <property type="entry name" value="ABC_transporter-like_ATP-bd"/>
</dbReference>
<protein>
    <submittedName>
        <fullName evidence="8">ABC-2 type transport system ATP-binding protein</fullName>
    </submittedName>
</protein>
<evidence type="ECO:0000256" key="1">
    <source>
        <dbReference type="ARBA" id="ARBA00004202"/>
    </source>
</evidence>
<organism evidence="8 9">
    <name type="scientific">Oerskovia jenensis</name>
    <dbReference type="NCBI Taxonomy" id="162169"/>
    <lineage>
        <taxon>Bacteria</taxon>
        <taxon>Bacillati</taxon>
        <taxon>Actinomycetota</taxon>
        <taxon>Actinomycetes</taxon>
        <taxon>Micrococcales</taxon>
        <taxon>Cellulomonadaceae</taxon>
        <taxon>Oerskovia</taxon>
    </lineage>
</organism>
<gene>
    <name evidence="8" type="ORF">JOD49_002507</name>
</gene>
<dbReference type="Proteomes" id="UP000698059">
    <property type="component" value="Unassembled WGS sequence"/>
</dbReference>
<dbReference type="PROSITE" id="PS00211">
    <property type="entry name" value="ABC_TRANSPORTER_1"/>
    <property type="match status" value="1"/>
</dbReference>
<dbReference type="Gene3D" id="3.40.50.300">
    <property type="entry name" value="P-loop containing nucleotide triphosphate hydrolases"/>
    <property type="match status" value="1"/>
</dbReference>
<feature type="region of interest" description="Disordered" evidence="6">
    <location>
        <begin position="1"/>
        <end position="24"/>
    </location>
</feature>
<keyword evidence="4 8" id="KW-0067">ATP-binding</keyword>
<name>A0ABS2LGW3_9CELL</name>
<dbReference type="InterPro" id="IPR003593">
    <property type="entry name" value="AAA+_ATPase"/>
</dbReference>
<keyword evidence="2" id="KW-0813">Transport</keyword>